<evidence type="ECO:0000256" key="2">
    <source>
        <dbReference type="ARBA" id="ARBA00022801"/>
    </source>
</evidence>
<dbReference type="CDD" id="cd00085">
    <property type="entry name" value="HNHc"/>
    <property type="match status" value="1"/>
</dbReference>
<dbReference type="InterPro" id="IPR003615">
    <property type="entry name" value="HNH_nuc"/>
</dbReference>
<dbReference type="GO" id="GO:0005829">
    <property type="term" value="C:cytosol"/>
    <property type="evidence" value="ECO:0007669"/>
    <property type="project" value="TreeGrafter"/>
</dbReference>
<evidence type="ECO:0000313" key="7">
    <source>
        <dbReference type="Proteomes" id="UP000279909"/>
    </source>
</evidence>
<gene>
    <name evidence="6" type="ORF">EC501_11630</name>
</gene>
<dbReference type="Pfam" id="PF01844">
    <property type="entry name" value="HNH"/>
    <property type="match status" value="1"/>
</dbReference>
<name>A0A3M8H7U6_9BACI</name>
<dbReference type="PANTHER" id="PTHR41286:SF1">
    <property type="entry name" value="HNH NUCLEASE YAJD-RELATED"/>
    <property type="match status" value="1"/>
</dbReference>
<dbReference type="OrthoDB" id="9811997at2"/>
<dbReference type="Gene3D" id="1.10.30.50">
    <property type="match status" value="1"/>
</dbReference>
<keyword evidence="1" id="KW-0540">Nuclease</keyword>
<dbReference type="SMART" id="SM00507">
    <property type="entry name" value="HNHc"/>
    <property type="match status" value="1"/>
</dbReference>
<proteinExistence type="inferred from homology"/>
<dbReference type="EMBL" id="RHLQ01000028">
    <property type="protein sequence ID" value="RNC98294.1"/>
    <property type="molecule type" value="Genomic_DNA"/>
</dbReference>
<comment type="similarity">
    <text evidence="3">Belongs to the HNH nuclease family.</text>
</comment>
<accession>A0A3M8H7U6</accession>
<protein>
    <recommendedName>
        <fullName evidence="4">Putative HNH nuclease YajD</fullName>
    </recommendedName>
</protein>
<dbReference type="InterPro" id="IPR002711">
    <property type="entry name" value="HNH"/>
</dbReference>
<evidence type="ECO:0000256" key="4">
    <source>
        <dbReference type="ARBA" id="ARBA00040194"/>
    </source>
</evidence>
<comment type="caution">
    <text evidence="6">The sequence shown here is derived from an EMBL/GenBank/DDBJ whole genome shotgun (WGS) entry which is preliminary data.</text>
</comment>
<keyword evidence="7" id="KW-1185">Reference proteome</keyword>
<evidence type="ECO:0000259" key="5">
    <source>
        <dbReference type="SMART" id="SM00507"/>
    </source>
</evidence>
<dbReference type="AlphaFoldDB" id="A0A3M8H7U6"/>
<keyword evidence="6" id="KW-0255">Endonuclease</keyword>
<evidence type="ECO:0000256" key="1">
    <source>
        <dbReference type="ARBA" id="ARBA00022722"/>
    </source>
</evidence>
<dbReference type="GO" id="GO:0004519">
    <property type="term" value="F:endonuclease activity"/>
    <property type="evidence" value="ECO:0007669"/>
    <property type="project" value="UniProtKB-KW"/>
</dbReference>
<organism evidence="6 7">
    <name type="scientific">Lysinibacillus halotolerans</name>
    <dbReference type="NCBI Taxonomy" id="1368476"/>
    <lineage>
        <taxon>Bacteria</taxon>
        <taxon>Bacillati</taxon>
        <taxon>Bacillota</taxon>
        <taxon>Bacilli</taxon>
        <taxon>Bacillales</taxon>
        <taxon>Bacillaceae</taxon>
        <taxon>Lysinibacillus</taxon>
    </lineage>
</organism>
<dbReference type="GO" id="GO:0003676">
    <property type="term" value="F:nucleic acid binding"/>
    <property type="evidence" value="ECO:0007669"/>
    <property type="project" value="InterPro"/>
</dbReference>
<dbReference type="Proteomes" id="UP000279909">
    <property type="component" value="Unassembled WGS sequence"/>
</dbReference>
<dbReference type="GO" id="GO:0016787">
    <property type="term" value="F:hydrolase activity"/>
    <property type="evidence" value="ECO:0007669"/>
    <property type="project" value="UniProtKB-KW"/>
</dbReference>
<keyword evidence="2" id="KW-0378">Hydrolase</keyword>
<evidence type="ECO:0000313" key="6">
    <source>
        <dbReference type="EMBL" id="RNC98294.1"/>
    </source>
</evidence>
<sequence length="90" mass="10946">MKFYKSREWMRLRLQALERDNYECQECKRKGRYRRAQCVHHLKEVKVVPILALTLSNLESLCNSCHNKMHDRYGTIMGQQGKRFVNEEKW</sequence>
<feature type="domain" description="HNH nuclease" evidence="5">
    <location>
        <begin position="11"/>
        <end position="67"/>
    </location>
</feature>
<dbReference type="PANTHER" id="PTHR41286">
    <property type="entry name" value="HNH NUCLEASE YAJD-RELATED"/>
    <property type="match status" value="1"/>
</dbReference>
<dbReference type="GO" id="GO:0008270">
    <property type="term" value="F:zinc ion binding"/>
    <property type="evidence" value="ECO:0007669"/>
    <property type="project" value="InterPro"/>
</dbReference>
<evidence type="ECO:0000256" key="3">
    <source>
        <dbReference type="ARBA" id="ARBA00038412"/>
    </source>
</evidence>
<reference evidence="6 7" key="1">
    <citation type="journal article" date="2014" name="Int. J. Syst. Evol. Microbiol.">
        <title>Lysinibacillus halotolerans sp. nov., isolated from saline-alkaline soil.</title>
        <authorList>
            <person name="Kong D."/>
            <person name="Wang Y."/>
            <person name="Zhao B."/>
            <person name="Li Y."/>
            <person name="Song J."/>
            <person name="Zhai Y."/>
            <person name="Zhang C."/>
            <person name="Wang H."/>
            <person name="Chen X."/>
            <person name="Zhao B."/>
            <person name="Ruan Z."/>
        </authorList>
    </citation>
    <scope>NUCLEOTIDE SEQUENCE [LARGE SCALE GENOMIC DNA]</scope>
    <source>
        <strain evidence="6 7">MCCC 1A12703</strain>
    </source>
</reference>